<dbReference type="EMBL" id="JAUPFM010000050">
    <property type="protein sequence ID" value="KAK2814406.1"/>
    <property type="molecule type" value="Genomic_DNA"/>
</dbReference>
<gene>
    <name evidence="1" type="ORF">Q5P01_000534</name>
</gene>
<name>A0AA88LN06_CHASR</name>
<accession>A0AA88LN06</accession>
<evidence type="ECO:0000313" key="1">
    <source>
        <dbReference type="EMBL" id="KAK2814406.1"/>
    </source>
</evidence>
<sequence length="174" mass="18794">MPSGQRHGFVLRTQLCVTPSHGGAQRDPKADRRISGHLGLRIWVPGRPSPNTEIGTRSAGATLRSQIQHSSPVTLKVLPRSDLRGNLVKQFNQGLPRVDSSPPARISSPVSPRIQPVEALRHRGTLAVSIPVCQEPLEHAKFVSAQLVVECARISVADMSLGRSRSTSPSSRPV</sequence>
<dbReference type="Proteomes" id="UP001187415">
    <property type="component" value="Unassembled WGS sequence"/>
</dbReference>
<dbReference type="AlphaFoldDB" id="A0AA88LN06"/>
<proteinExistence type="predicted"/>
<reference evidence="1" key="1">
    <citation type="submission" date="2023-07" db="EMBL/GenBank/DDBJ databases">
        <title>Chromosome-level Genome Assembly of Striped Snakehead (Channa striata).</title>
        <authorList>
            <person name="Liu H."/>
        </authorList>
    </citation>
    <scope>NUCLEOTIDE SEQUENCE</scope>
    <source>
        <strain evidence="1">Gz</strain>
        <tissue evidence="1">Muscle</tissue>
    </source>
</reference>
<comment type="caution">
    <text evidence="1">The sequence shown here is derived from an EMBL/GenBank/DDBJ whole genome shotgun (WGS) entry which is preliminary data.</text>
</comment>
<protein>
    <submittedName>
        <fullName evidence="1">Uncharacterized protein</fullName>
    </submittedName>
</protein>
<organism evidence="1 2">
    <name type="scientific">Channa striata</name>
    <name type="common">Snakehead murrel</name>
    <name type="synonym">Ophicephalus striatus</name>
    <dbReference type="NCBI Taxonomy" id="64152"/>
    <lineage>
        <taxon>Eukaryota</taxon>
        <taxon>Metazoa</taxon>
        <taxon>Chordata</taxon>
        <taxon>Craniata</taxon>
        <taxon>Vertebrata</taxon>
        <taxon>Euteleostomi</taxon>
        <taxon>Actinopterygii</taxon>
        <taxon>Neopterygii</taxon>
        <taxon>Teleostei</taxon>
        <taxon>Neoteleostei</taxon>
        <taxon>Acanthomorphata</taxon>
        <taxon>Anabantaria</taxon>
        <taxon>Anabantiformes</taxon>
        <taxon>Channoidei</taxon>
        <taxon>Channidae</taxon>
        <taxon>Channa</taxon>
    </lineage>
</organism>
<evidence type="ECO:0000313" key="2">
    <source>
        <dbReference type="Proteomes" id="UP001187415"/>
    </source>
</evidence>
<keyword evidence="2" id="KW-1185">Reference proteome</keyword>